<feature type="region of interest" description="Disordered" evidence="1">
    <location>
        <begin position="62"/>
        <end position="117"/>
    </location>
</feature>
<feature type="region of interest" description="Disordered" evidence="1">
    <location>
        <begin position="21"/>
        <end position="47"/>
    </location>
</feature>
<feature type="compositionally biased region" description="Low complexity" evidence="1">
    <location>
        <begin position="76"/>
        <end position="95"/>
    </location>
</feature>
<evidence type="ECO:0000313" key="3">
    <source>
        <dbReference type="Proteomes" id="UP001236014"/>
    </source>
</evidence>
<evidence type="ECO:0008006" key="4">
    <source>
        <dbReference type="Google" id="ProtNLM"/>
    </source>
</evidence>
<evidence type="ECO:0000313" key="2">
    <source>
        <dbReference type="EMBL" id="WIX83301.1"/>
    </source>
</evidence>
<dbReference type="InterPro" id="IPR038332">
    <property type="entry name" value="PPE_sf"/>
</dbReference>
<dbReference type="EMBL" id="CP127294">
    <property type="protein sequence ID" value="WIX83301.1"/>
    <property type="molecule type" value="Genomic_DNA"/>
</dbReference>
<feature type="compositionally biased region" description="Basic and acidic residues" evidence="1">
    <location>
        <begin position="375"/>
        <end position="385"/>
    </location>
</feature>
<proteinExistence type="predicted"/>
<dbReference type="RefSeq" id="WP_285973854.1">
    <property type="nucleotide sequence ID" value="NZ_CP127294.1"/>
</dbReference>
<feature type="compositionally biased region" description="Polar residues" evidence="1">
    <location>
        <begin position="35"/>
        <end position="47"/>
    </location>
</feature>
<reference evidence="2 3" key="1">
    <citation type="submission" date="2023-06" db="EMBL/GenBank/DDBJ databases">
        <authorList>
            <person name="Oyuntsetseg B."/>
            <person name="Kim S.B."/>
        </authorList>
    </citation>
    <scope>NUCLEOTIDE SEQUENCE [LARGE SCALE GENOMIC DNA]</scope>
    <source>
        <strain evidence="2 3">2-15</strain>
    </source>
</reference>
<feature type="compositionally biased region" description="Gly residues" evidence="1">
    <location>
        <begin position="275"/>
        <end position="316"/>
    </location>
</feature>
<feature type="compositionally biased region" description="Polar residues" evidence="1">
    <location>
        <begin position="209"/>
        <end position="228"/>
    </location>
</feature>
<feature type="compositionally biased region" description="Low complexity" evidence="1">
    <location>
        <begin position="352"/>
        <end position="364"/>
    </location>
</feature>
<dbReference type="AlphaFoldDB" id="A0A9Y2IQG8"/>
<organism evidence="2 3">
    <name type="scientific">Amycolatopsis carbonis</name>
    <dbReference type="NCBI Taxonomy" id="715471"/>
    <lineage>
        <taxon>Bacteria</taxon>
        <taxon>Bacillati</taxon>
        <taxon>Actinomycetota</taxon>
        <taxon>Actinomycetes</taxon>
        <taxon>Pseudonocardiales</taxon>
        <taxon>Pseudonocardiaceae</taxon>
        <taxon>Amycolatopsis</taxon>
    </lineage>
</organism>
<name>A0A9Y2IQG8_9PSEU</name>
<feature type="compositionally biased region" description="Polar residues" evidence="1">
    <location>
        <begin position="180"/>
        <end position="202"/>
    </location>
</feature>
<gene>
    <name evidence="2" type="ORF">QRX50_22340</name>
</gene>
<evidence type="ECO:0000256" key="1">
    <source>
        <dbReference type="SAM" id="MobiDB-lite"/>
    </source>
</evidence>
<dbReference type="Proteomes" id="UP001236014">
    <property type="component" value="Chromosome"/>
</dbReference>
<keyword evidence="3" id="KW-1185">Reference proteome</keyword>
<sequence>MDQQQKEGNLILPGELVRRVKNGPGLGSLGEAQHVSMSQASQQQGIDSDTRAIVARLEAAWSGQSGDAARAGLQPLAEAATSSSSALSGSQSTLTDQSHAFQSTRDSLQEVSDWPPTRDFVDVATPWDTDAEDQINQRNAAVQRNNEIYQSFTSTSDGHAQAMPTEYGQMPDAQGDFTVGNPSASTNQQAANIGHSTFQPHSSGLDGGSSRSKYNNPFVSQPVQDNTGNGRGQVGNEQLPAAQGSGGDGTHSAGFVPPTDPGTGAGDATRFTPSGPGGSGSSSYGPGNGIGGGPGFSGGFAGGAAGLGEPGAGGRVPGTPGADPRTGGPGGPGRSTGSGRLGGAVEEPVTRGGAAASGARGANGMPMGAAGAGKGSKEEDKEKKSASYLLEPDPNALFGYDGKAVPPVIGK</sequence>
<feature type="region of interest" description="Disordered" evidence="1">
    <location>
        <begin position="155"/>
        <end position="395"/>
    </location>
</feature>
<feature type="compositionally biased region" description="Polar residues" evidence="1">
    <location>
        <begin position="96"/>
        <end position="110"/>
    </location>
</feature>
<feature type="compositionally biased region" description="Low complexity" evidence="1">
    <location>
        <begin position="317"/>
        <end position="326"/>
    </location>
</feature>
<accession>A0A9Y2IQG8</accession>
<dbReference type="Gene3D" id="1.20.1260.20">
    <property type="entry name" value="PPE superfamily"/>
    <property type="match status" value="1"/>
</dbReference>
<dbReference type="KEGG" id="acab:QRX50_22340"/>
<feature type="compositionally biased region" description="Gly residues" evidence="1">
    <location>
        <begin position="327"/>
        <end position="342"/>
    </location>
</feature>
<protein>
    <recommendedName>
        <fullName evidence="4">PPE family protein</fullName>
    </recommendedName>
</protein>